<dbReference type="AlphaFoldDB" id="D3DYC6"/>
<keyword evidence="2" id="KW-0614">Plasmid</keyword>
<geneLocation type="plasmid" evidence="2 3">
    <name>megaplasmid</name>
</geneLocation>
<organism evidence="2 3">
    <name type="scientific">Cupriavidus metallidurans (strain ATCC 43123 / DSM 2839 / NBRC 102507 / CH34)</name>
    <name type="common">Ralstonia metallidurans</name>
    <dbReference type="NCBI Taxonomy" id="266264"/>
    <lineage>
        <taxon>Bacteria</taxon>
        <taxon>Pseudomonadati</taxon>
        <taxon>Pseudomonadota</taxon>
        <taxon>Betaproteobacteria</taxon>
        <taxon>Burkholderiales</taxon>
        <taxon>Burkholderiaceae</taxon>
        <taxon>Cupriavidus</taxon>
    </lineage>
</organism>
<evidence type="ECO:0000313" key="2">
    <source>
        <dbReference type="EMBL" id="ADC45296.1"/>
    </source>
</evidence>
<evidence type="ECO:0000313" key="3">
    <source>
        <dbReference type="Proteomes" id="UP000002429"/>
    </source>
</evidence>
<reference evidence="3" key="1">
    <citation type="journal article" date="2010" name="PLoS ONE">
        <title>The complete genome sequence of Cupriavidus metallidurans strain CH34, a master survivalist in harsh and anthropogenic environments.</title>
        <authorList>
            <person name="Janssen P.J."/>
            <person name="Van Houdt R."/>
            <person name="Moors H."/>
            <person name="Monsieurs P."/>
            <person name="Morin N."/>
            <person name="Michaux A."/>
            <person name="Benotmane M.A."/>
            <person name="Leys N."/>
            <person name="Vallaeys T."/>
            <person name="Lapidus A."/>
            <person name="Monchy S."/>
            <person name="Medigue C."/>
            <person name="Taghavi S."/>
            <person name="McCorkle S."/>
            <person name="Dunn J."/>
            <person name="van der Lelie D."/>
            <person name="Mergeay M."/>
        </authorList>
    </citation>
    <scope>NUCLEOTIDE SEQUENCE [LARGE SCALE GENOMIC DNA]</scope>
    <source>
        <plasmid evidence="3">megaplasmid</plasmid>
    </source>
</reference>
<sequence>MTDKTHDIVLTADIGRQEVCFRAHLPKFGDEGVSGCGIPPGTDQPRALGCKGKRRRTADAGGRAGNQDNRMRHKRFLG</sequence>
<keyword evidence="3" id="KW-1185">Reference proteome</keyword>
<accession>D3DYC6</accession>
<evidence type="ECO:0000256" key="1">
    <source>
        <dbReference type="SAM" id="MobiDB-lite"/>
    </source>
</evidence>
<dbReference type="HOGENOM" id="CLU_2619476_0_0_4"/>
<dbReference type="EMBL" id="CP000353">
    <property type="protein sequence ID" value="ADC45296.1"/>
    <property type="molecule type" value="Genomic_DNA"/>
</dbReference>
<gene>
    <name evidence="2" type="ordered locus">Rmet_6716</name>
</gene>
<proteinExistence type="predicted"/>
<dbReference type="KEGG" id="rme:Rmet_6716"/>
<protein>
    <submittedName>
        <fullName evidence="2">Uncharacterized protein</fullName>
    </submittedName>
</protein>
<feature type="region of interest" description="Disordered" evidence="1">
    <location>
        <begin position="31"/>
        <end position="78"/>
    </location>
</feature>
<dbReference type="Proteomes" id="UP000002429">
    <property type="component" value="Plasmid megaplasmid"/>
</dbReference>
<name>D3DYC6_CUPMC</name>